<dbReference type="GO" id="GO:0004519">
    <property type="term" value="F:endonuclease activity"/>
    <property type="evidence" value="ECO:0007669"/>
    <property type="project" value="TreeGrafter"/>
</dbReference>
<dbReference type="Gene3D" id="3.40.50.300">
    <property type="entry name" value="P-loop containing nucleotide triphosphate hydrolases"/>
    <property type="match status" value="1"/>
</dbReference>
<dbReference type="InterPro" id="IPR052772">
    <property type="entry name" value="Endo/PolyKinase_Domain-Protein"/>
</dbReference>
<evidence type="ECO:0000313" key="2">
    <source>
        <dbReference type="Proteomes" id="UP001458880"/>
    </source>
</evidence>
<organism evidence="1 2">
    <name type="scientific">Popillia japonica</name>
    <name type="common">Japanese beetle</name>
    <dbReference type="NCBI Taxonomy" id="7064"/>
    <lineage>
        <taxon>Eukaryota</taxon>
        <taxon>Metazoa</taxon>
        <taxon>Ecdysozoa</taxon>
        <taxon>Arthropoda</taxon>
        <taxon>Hexapoda</taxon>
        <taxon>Insecta</taxon>
        <taxon>Pterygota</taxon>
        <taxon>Neoptera</taxon>
        <taxon>Endopterygota</taxon>
        <taxon>Coleoptera</taxon>
        <taxon>Polyphaga</taxon>
        <taxon>Scarabaeiformia</taxon>
        <taxon>Scarabaeidae</taxon>
        <taxon>Rutelinae</taxon>
        <taxon>Popillia</taxon>
    </lineage>
</organism>
<keyword evidence="2" id="KW-1185">Reference proteome</keyword>
<dbReference type="SUPFAM" id="SSF52540">
    <property type="entry name" value="P-loop containing nucleoside triphosphate hydrolases"/>
    <property type="match status" value="1"/>
</dbReference>
<dbReference type="AlphaFoldDB" id="A0AAW1NH64"/>
<protein>
    <submittedName>
        <fullName evidence="1">Uncharacterized protein</fullName>
    </submittedName>
</protein>
<dbReference type="Pfam" id="PF13671">
    <property type="entry name" value="AAA_33"/>
    <property type="match status" value="1"/>
</dbReference>
<dbReference type="EMBL" id="JASPKY010000003">
    <property type="protein sequence ID" value="KAK9758490.1"/>
    <property type="molecule type" value="Genomic_DNA"/>
</dbReference>
<sequence>MARILSADQERSIDQLCNTFTSFDRDLIQSVAENCDFDINETYRVLDDMAAKQESEDWSPPNYTYNDYASSPSSQQSSYDKIIGFIHSGYKILIFIRGLPGSGKTSLATNILEDTLGQAANRSNHIFTTRNHIAITSITSIQRDAREENQRQCFWSIKKGVSPIIIDDTNLELEDMRVYSVMAVEYNYMIEIITPSTSWALNPRILATKNSDRLSVMKIREMLQRYDQSLCVGDLFRRFSLNYVGKMPQFRKDPPFLNSGGDSYVSEPISTTPVLPPATGFEDGYAHQAKLFVEQLGGDKDLMRKVMLLLGSEFTQQELQGIITELQKKARGTWSRVNLAPPTASYGGLLNQPQFGGHARAYTPGFTFM</sequence>
<reference evidence="1 2" key="1">
    <citation type="journal article" date="2024" name="BMC Genomics">
        <title>De novo assembly and annotation of Popillia japonica's genome with initial clues to its potential as an invasive pest.</title>
        <authorList>
            <person name="Cucini C."/>
            <person name="Boschi S."/>
            <person name="Funari R."/>
            <person name="Cardaioli E."/>
            <person name="Iannotti N."/>
            <person name="Marturano G."/>
            <person name="Paoli F."/>
            <person name="Bruttini M."/>
            <person name="Carapelli A."/>
            <person name="Frati F."/>
            <person name="Nardi F."/>
        </authorList>
    </citation>
    <scope>NUCLEOTIDE SEQUENCE [LARGE SCALE GENOMIC DNA]</scope>
    <source>
        <strain evidence="1">DMR45628</strain>
    </source>
</reference>
<evidence type="ECO:0000313" key="1">
    <source>
        <dbReference type="EMBL" id="KAK9758490.1"/>
    </source>
</evidence>
<dbReference type="PANTHER" id="PTHR46535">
    <property type="entry name" value="NEDD4-BINDING PROTEIN 2"/>
    <property type="match status" value="1"/>
</dbReference>
<dbReference type="GO" id="GO:0005634">
    <property type="term" value="C:nucleus"/>
    <property type="evidence" value="ECO:0007669"/>
    <property type="project" value="TreeGrafter"/>
</dbReference>
<comment type="caution">
    <text evidence="1">The sequence shown here is derived from an EMBL/GenBank/DDBJ whole genome shotgun (WGS) entry which is preliminary data.</text>
</comment>
<accession>A0AAW1NH64</accession>
<dbReference type="Proteomes" id="UP001458880">
    <property type="component" value="Unassembled WGS sequence"/>
</dbReference>
<dbReference type="InterPro" id="IPR027417">
    <property type="entry name" value="P-loop_NTPase"/>
</dbReference>
<gene>
    <name evidence="1" type="ORF">QE152_g732</name>
</gene>
<dbReference type="CDD" id="cd14279">
    <property type="entry name" value="CUE"/>
    <property type="match status" value="1"/>
</dbReference>
<dbReference type="PANTHER" id="PTHR46535:SF1">
    <property type="entry name" value="NEDD4-BINDING PROTEIN 2"/>
    <property type="match status" value="1"/>
</dbReference>
<name>A0AAW1NH64_POPJA</name>
<proteinExistence type="predicted"/>